<reference evidence="2" key="1">
    <citation type="submission" date="2014-11" db="EMBL/GenBank/DDBJ databases">
        <authorList>
            <person name="Wibberg D."/>
        </authorList>
    </citation>
    <scope>NUCLEOTIDE SEQUENCE [LARGE SCALE GENOMIC DNA]</scope>
    <source>
        <strain evidence="2">L3</strain>
    </source>
</reference>
<protein>
    <submittedName>
        <fullName evidence="1">Uncharacterized protein</fullName>
    </submittedName>
</protein>
<dbReference type="AlphaFoldDB" id="A0A0C7NTG4"/>
<dbReference type="Proteomes" id="UP000032809">
    <property type="component" value="Chromosome I"/>
</dbReference>
<organism evidence="1 2">
    <name type="scientific">Defluviitoga tunisiensis</name>
    <dbReference type="NCBI Taxonomy" id="1006576"/>
    <lineage>
        <taxon>Bacteria</taxon>
        <taxon>Thermotogati</taxon>
        <taxon>Thermotogota</taxon>
        <taxon>Thermotogae</taxon>
        <taxon>Petrotogales</taxon>
        <taxon>Petrotogaceae</taxon>
        <taxon>Defluviitoga</taxon>
    </lineage>
</organism>
<accession>A0A0C7NTG4</accession>
<name>A0A0C7NTG4_DEFTU</name>
<dbReference type="HOGENOM" id="CLU_771283_0_0_0"/>
<dbReference type="EMBL" id="LN824141">
    <property type="protein sequence ID" value="CEP79057.1"/>
    <property type="molecule type" value="Genomic_DNA"/>
</dbReference>
<proteinExistence type="predicted"/>
<dbReference type="KEGG" id="dtn:DTL3_1774"/>
<dbReference type="RefSeq" id="WP_045088388.1">
    <property type="nucleotide sequence ID" value="NZ_LN824141.1"/>
</dbReference>
<evidence type="ECO:0000313" key="1">
    <source>
        <dbReference type="EMBL" id="CEP79057.1"/>
    </source>
</evidence>
<evidence type="ECO:0000313" key="2">
    <source>
        <dbReference type="Proteomes" id="UP000032809"/>
    </source>
</evidence>
<sequence>MKKNIFLIVISILFFSLIIFSQSSQMYNYAIYSMLNGDSRSESVLGSIAVIHGYSLNFESSGVVDLSFTITPLNNLGNVVRTKIVIKSTNLYFEDTFDLLKGQKNYIASVMYNVDDAEKMLDIYVNVNDIDKLEFVGSKEEPSKENRVTIKGSYMDFANFNKDFSPEIELELNDMVFVGTRNIFNREQLGFYFGGIIKGLKLGIYAQNDAFYIFLNDKTHIDSFEFIANFVPFAFSDNSMDFYGDFSVVTYKHFDSFELLNEKLKSNFILGFGLSYFEKKYDFDFNFGLNGNYENINYNMLFGYNFISNQGSFFTSVSIDF</sequence>
<gene>
    <name evidence="1" type="ORF">DTL3_1774</name>
</gene>
<dbReference type="STRING" id="1006576.DTL3_1774"/>
<keyword evidence="2" id="KW-1185">Reference proteome</keyword>
<dbReference type="OrthoDB" id="46487at2"/>